<feature type="compositionally biased region" description="Basic and acidic residues" evidence="1">
    <location>
        <begin position="37"/>
        <end position="56"/>
    </location>
</feature>
<comment type="caution">
    <text evidence="2">The sequence shown here is derived from an EMBL/GenBank/DDBJ whole genome shotgun (WGS) entry which is preliminary data.</text>
</comment>
<evidence type="ECO:0000313" key="3">
    <source>
        <dbReference type="Proteomes" id="UP000735302"/>
    </source>
</evidence>
<evidence type="ECO:0000313" key="2">
    <source>
        <dbReference type="EMBL" id="GFO50115.1"/>
    </source>
</evidence>
<sequence>MESFAQGFWFLYMASPQQGGPRLLGSPSGHSTGGGARTRDRRMDSSPAQDIHDSDQKSQCQVAQLKRGSQIATNLYRLEPTLITKGTSNIASGMGGVGKCLM</sequence>
<proteinExistence type="predicted"/>
<dbReference type="AlphaFoldDB" id="A0AAV4E1A7"/>
<reference evidence="2 3" key="1">
    <citation type="journal article" date="2021" name="Elife">
        <title>Chloroplast acquisition without the gene transfer in kleptoplastic sea slugs, Plakobranchus ocellatus.</title>
        <authorList>
            <person name="Maeda T."/>
            <person name="Takahashi S."/>
            <person name="Yoshida T."/>
            <person name="Shimamura S."/>
            <person name="Takaki Y."/>
            <person name="Nagai Y."/>
            <person name="Toyoda A."/>
            <person name="Suzuki Y."/>
            <person name="Arimoto A."/>
            <person name="Ishii H."/>
            <person name="Satoh N."/>
            <person name="Nishiyama T."/>
            <person name="Hasebe M."/>
            <person name="Maruyama T."/>
            <person name="Minagawa J."/>
            <person name="Obokata J."/>
            <person name="Shigenobu S."/>
        </authorList>
    </citation>
    <scope>NUCLEOTIDE SEQUENCE [LARGE SCALE GENOMIC DNA]</scope>
</reference>
<evidence type="ECO:0000256" key="1">
    <source>
        <dbReference type="SAM" id="MobiDB-lite"/>
    </source>
</evidence>
<name>A0AAV4E1A7_9GAST</name>
<accession>A0AAV4E1A7</accession>
<feature type="region of interest" description="Disordered" evidence="1">
    <location>
        <begin position="20"/>
        <end position="58"/>
    </location>
</feature>
<dbReference type="EMBL" id="BLXT01008584">
    <property type="protein sequence ID" value="GFO50115.1"/>
    <property type="molecule type" value="Genomic_DNA"/>
</dbReference>
<keyword evidence="3" id="KW-1185">Reference proteome</keyword>
<dbReference type="Proteomes" id="UP000735302">
    <property type="component" value="Unassembled WGS sequence"/>
</dbReference>
<protein>
    <submittedName>
        <fullName evidence="2">Uncharacterized protein</fullName>
    </submittedName>
</protein>
<gene>
    <name evidence="2" type="ORF">PoB_007662000</name>
</gene>
<organism evidence="2 3">
    <name type="scientific">Plakobranchus ocellatus</name>
    <dbReference type="NCBI Taxonomy" id="259542"/>
    <lineage>
        <taxon>Eukaryota</taxon>
        <taxon>Metazoa</taxon>
        <taxon>Spiralia</taxon>
        <taxon>Lophotrochozoa</taxon>
        <taxon>Mollusca</taxon>
        <taxon>Gastropoda</taxon>
        <taxon>Heterobranchia</taxon>
        <taxon>Euthyneura</taxon>
        <taxon>Panpulmonata</taxon>
        <taxon>Sacoglossa</taxon>
        <taxon>Placobranchoidea</taxon>
        <taxon>Plakobranchidae</taxon>
        <taxon>Plakobranchus</taxon>
    </lineage>
</organism>